<dbReference type="InterPro" id="IPR038765">
    <property type="entry name" value="Papain-like_cys_pep_sf"/>
</dbReference>
<dbReference type="InterPro" id="IPR000064">
    <property type="entry name" value="NLP_P60_dom"/>
</dbReference>
<evidence type="ECO:0000259" key="5">
    <source>
        <dbReference type="PROSITE" id="PS51935"/>
    </source>
</evidence>
<dbReference type="Proteomes" id="UP000252707">
    <property type="component" value="Unassembled WGS sequence"/>
</dbReference>
<dbReference type="OrthoDB" id="6058745at2"/>
<proteinExistence type="inferred from homology"/>
<gene>
    <name evidence="6" type="ORF">DFQ59_102438</name>
</gene>
<dbReference type="Gene3D" id="3.90.1720.10">
    <property type="entry name" value="endopeptidase domain like (from Nostoc punctiforme)"/>
    <property type="match status" value="1"/>
</dbReference>
<dbReference type="GO" id="GO:0006508">
    <property type="term" value="P:proteolysis"/>
    <property type="evidence" value="ECO:0007669"/>
    <property type="project" value="UniProtKB-KW"/>
</dbReference>
<evidence type="ECO:0000256" key="1">
    <source>
        <dbReference type="ARBA" id="ARBA00007074"/>
    </source>
</evidence>
<evidence type="ECO:0000256" key="4">
    <source>
        <dbReference type="ARBA" id="ARBA00022807"/>
    </source>
</evidence>
<evidence type="ECO:0000256" key="3">
    <source>
        <dbReference type="ARBA" id="ARBA00022801"/>
    </source>
</evidence>
<dbReference type="GO" id="GO:0008234">
    <property type="term" value="F:cysteine-type peptidase activity"/>
    <property type="evidence" value="ECO:0007669"/>
    <property type="project" value="UniProtKB-KW"/>
</dbReference>
<keyword evidence="2" id="KW-0645">Protease</keyword>
<name>A0A369CG76_9GAMM</name>
<evidence type="ECO:0000313" key="6">
    <source>
        <dbReference type="EMBL" id="RCX32085.1"/>
    </source>
</evidence>
<dbReference type="EMBL" id="QPJY01000002">
    <property type="protein sequence ID" value="RCX32085.1"/>
    <property type="molecule type" value="Genomic_DNA"/>
</dbReference>
<reference evidence="6 7" key="1">
    <citation type="submission" date="2018-07" db="EMBL/GenBank/DDBJ databases">
        <title>Genomic Encyclopedia of Type Strains, Phase IV (KMG-IV): sequencing the most valuable type-strain genomes for metagenomic binning, comparative biology and taxonomic classification.</title>
        <authorList>
            <person name="Goeker M."/>
        </authorList>
    </citation>
    <scope>NUCLEOTIDE SEQUENCE [LARGE SCALE GENOMIC DNA]</scope>
    <source>
        <strain evidence="6 7">DSM 26407</strain>
    </source>
</reference>
<dbReference type="PROSITE" id="PS51935">
    <property type="entry name" value="NLPC_P60"/>
    <property type="match status" value="1"/>
</dbReference>
<keyword evidence="7" id="KW-1185">Reference proteome</keyword>
<dbReference type="RefSeq" id="WP_114278902.1">
    <property type="nucleotide sequence ID" value="NZ_QPJY01000002.1"/>
</dbReference>
<keyword evidence="4" id="KW-0788">Thiol protease</keyword>
<dbReference type="SUPFAM" id="SSF54001">
    <property type="entry name" value="Cysteine proteinases"/>
    <property type="match status" value="1"/>
</dbReference>
<evidence type="ECO:0000256" key="2">
    <source>
        <dbReference type="ARBA" id="ARBA00022670"/>
    </source>
</evidence>
<comment type="caution">
    <text evidence="6">The sequence shown here is derived from an EMBL/GenBank/DDBJ whole genome shotgun (WGS) entry which is preliminary data.</text>
</comment>
<organism evidence="6 7">
    <name type="scientific">Thioalbus denitrificans</name>
    <dbReference type="NCBI Taxonomy" id="547122"/>
    <lineage>
        <taxon>Bacteria</taxon>
        <taxon>Pseudomonadati</taxon>
        <taxon>Pseudomonadota</taxon>
        <taxon>Gammaproteobacteria</taxon>
        <taxon>Chromatiales</taxon>
        <taxon>Ectothiorhodospiraceae</taxon>
        <taxon>Thioalbus</taxon>
    </lineage>
</organism>
<evidence type="ECO:0000313" key="7">
    <source>
        <dbReference type="Proteomes" id="UP000252707"/>
    </source>
</evidence>
<accession>A0A369CG76</accession>
<dbReference type="AlphaFoldDB" id="A0A369CG76"/>
<sequence length="156" mass="17143">MSHIIATARRERILTEAVTWAGTPYRSRHYPVKGPTGGCDCASYILGVAMGAGLVPEGTPLPTYSADRHLHQSDERYREELRALGCTEIPVEQANPGDVLLFVVLGRRPASHTAILLHGLRMAHAYETTGKVSINGIDAGWQRRLRFAFRLPGVPE</sequence>
<keyword evidence="3" id="KW-0378">Hydrolase</keyword>
<comment type="similarity">
    <text evidence="1">Belongs to the peptidase C40 family.</text>
</comment>
<dbReference type="Pfam" id="PF00877">
    <property type="entry name" value="NLPC_P60"/>
    <property type="match status" value="1"/>
</dbReference>
<feature type="domain" description="NlpC/P60" evidence="5">
    <location>
        <begin position="7"/>
        <end position="152"/>
    </location>
</feature>
<protein>
    <submittedName>
        <fullName evidence="6">NlpC/P60 family protein</fullName>
    </submittedName>
</protein>